<evidence type="ECO:0000313" key="4">
    <source>
        <dbReference type="Proteomes" id="UP000806285"/>
    </source>
</evidence>
<dbReference type="Proteomes" id="UP000806285">
    <property type="component" value="Unassembled WGS sequence"/>
</dbReference>
<feature type="region of interest" description="Disordered" evidence="1">
    <location>
        <begin position="92"/>
        <end position="116"/>
    </location>
</feature>
<gene>
    <name evidence="3" type="ORF">IM787_15160</name>
</gene>
<feature type="chain" id="PRO_5047486232" evidence="2">
    <location>
        <begin position="23"/>
        <end position="116"/>
    </location>
</feature>
<feature type="signal peptide" evidence="2">
    <location>
        <begin position="1"/>
        <end position="22"/>
    </location>
</feature>
<dbReference type="RefSeq" id="WP_193677514.1">
    <property type="nucleotide sequence ID" value="NZ_JADDIV010000004.1"/>
</dbReference>
<accession>A0ABR9S5X0</accession>
<sequence length="116" mass="12308">MKKFILSAVAVSAVAFGGLAHADLIDGVGNTISRIFGVPYDPTPPGRPGFAPGTVYTDADGTQYQVDGYGRHIPLGKAPIAYGTVPPTVAAAPTYDDDRDGVANPYDRYPYDARYR</sequence>
<organism evidence="3 4">
    <name type="scientific">Ramlibacter pallidus</name>
    <dbReference type="NCBI Taxonomy" id="2780087"/>
    <lineage>
        <taxon>Bacteria</taxon>
        <taxon>Pseudomonadati</taxon>
        <taxon>Pseudomonadota</taxon>
        <taxon>Betaproteobacteria</taxon>
        <taxon>Burkholderiales</taxon>
        <taxon>Comamonadaceae</taxon>
        <taxon>Ramlibacter</taxon>
    </lineage>
</organism>
<keyword evidence="4" id="KW-1185">Reference proteome</keyword>
<keyword evidence="2" id="KW-0732">Signal</keyword>
<proteinExistence type="predicted"/>
<evidence type="ECO:0000256" key="2">
    <source>
        <dbReference type="SAM" id="SignalP"/>
    </source>
</evidence>
<protein>
    <submittedName>
        <fullName evidence="3">Uncharacterized protein</fullName>
    </submittedName>
</protein>
<reference evidence="3 4" key="1">
    <citation type="submission" date="2020-10" db="EMBL/GenBank/DDBJ databases">
        <title>Ramlibacter sp. HM2 16S ribosomal RNA gene Genome sequencing and assembly.</title>
        <authorList>
            <person name="Kang M."/>
        </authorList>
    </citation>
    <scope>NUCLEOTIDE SEQUENCE [LARGE SCALE GENOMIC DNA]</scope>
    <source>
        <strain evidence="3 4">HM2</strain>
    </source>
</reference>
<dbReference type="EMBL" id="JADDIV010000004">
    <property type="protein sequence ID" value="MBE7368900.1"/>
    <property type="molecule type" value="Genomic_DNA"/>
</dbReference>
<evidence type="ECO:0000313" key="3">
    <source>
        <dbReference type="EMBL" id="MBE7368900.1"/>
    </source>
</evidence>
<comment type="caution">
    <text evidence="3">The sequence shown here is derived from an EMBL/GenBank/DDBJ whole genome shotgun (WGS) entry which is preliminary data.</text>
</comment>
<name>A0ABR9S5X0_9BURK</name>
<evidence type="ECO:0000256" key="1">
    <source>
        <dbReference type="SAM" id="MobiDB-lite"/>
    </source>
</evidence>